<name>H0EF52_GLAL7</name>
<dbReference type="HOGENOM" id="CLU_3160092_0_0_1"/>
<keyword evidence="3" id="KW-1185">Reference proteome</keyword>
<feature type="region of interest" description="Disordered" evidence="1">
    <location>
        <begin position="1"/>
        <end position="48"/>
    </location>
</feature>
<comment type="caution">
    <text evidence="2">The sequence shown here is derived from an EMBL/GenBank/DDBJ whole genome shotgun (WGS) entry which is preliminary data.</text>
</comment>
<evidence type="ECO:0000256" key="1">
    <source>
        <dbReference type="SAM" id="MobiDB-lite"/>
    </source>
</evidence>
<reference evidence="2 3" key="1">
    <citation type="journal article" date="2012" name="Eukaryot. Cell">
        <title>Genome sequence of the fungus Glarea lozoyensis: the first genome sequence of a species from the Helotiaceae family.</title>
        <authorList>
            <person name="Youssar L."/>
            <person name="Gruening B.A."/>
            <person name="Erxleben A."/>
            <person name="Guenther S."/>
            <person name="Huettel W."/>
        </authorList>
    </citation>
    <scope>NUCLEOTIDE SEQUENCE [LARGE SCALE GENOMIC DNA]</scope>
    <source>
        <strain evidence="3">ATCC 74030 / MF5533</strain>
    </source>
</reference>
<dbReference type="AlphaFoldDB" id="H0EF52"/>
<dbReference type="InParanoid" id="H0EF52"/>
<dbReference type="Proteomes" id="UP000005446">
    <property type="component" value="Unassembled WGS sequence"/>
</dbReference>
<feature type="compositionally biased region" description="Basic and acidic residues" evidence="1">
    <location>
        <begin position="16"/>
        <end position="32"/>
    </location>
</feature>
<evidence type="ECO:0000313" key="3">
    <source>
        <dbReference type="Proteomes" id="UP000005446"/>
    </source>
</evidence>
<protein>
    <submittedName>
        <fullName evidence="2">Uncharacterized protein</fullName>
    </submittedName>
</protein>
<proteinExistence type="predicted"/>
<gene>
    <name evidence="2" type="ORF">M7I_1090</name>
</gene>
<sequence length="48" mass="5486">MTSDSLSKRRSISRCRSRESKGYRKNIQEREGVSIVSRAGDVENQRTA</sequence>
<accession>H0EF52</accession>
<evidence type="ECO:0000313" key="2">
    <source>
        <dbReference type="EMBL" id="EHL02828.1"/>
    </source>
</evidence>
<organism evidence="2 3">
    <name type="scientific">Glarea lozoyensis (strain ATCC 74030 / MF5533)</name>
    <dbReference type="NCBI Taxonomy" id="1104152"/>
    <lineage>
        <taxon>Eukaryota</taxon>
        <taxon>Fungi</taxon>
        <taxon>Dikarya</taxon>
        <taxon>Ascomycota</taxon>
        <taxon>Pezizomycotina</taxon>
        <taxon>Leotiomycetes</taxon>
        <taxon>Helotiales</taxon>
        <taxon>Helotiaceae</taxon>
        <taxon>Glarea</taxon>
    </lineage>
</organism>
<dbReference type="EMBL" id="AGUE01000018">
    <property type="protein sequence ID" value="EHL02828.1"/>
    <property type="molecule type" value="Genomic_DNA"/>
</dbReference>